<organism evidence="1 2">
    <name type="scientific">Adineta steineri</name>
    <dbReference type="NCBI Taxonomy" id="433720"/>
    <lineage>
        <taxon>Eukaryota</taxon>
        <taxon>Metazoa</taxon>
        <taxon>Spiralia</taxon>
        <taxon>Gnathifera</taxon>
        <taxon>Rotifera</taxon>
        <taxon>Eurotatoria</taxon>
        <taxon>Bdelloidea</taxon>
        <taxon>Adinetida</taxon>
        <taxon>Adinetidae</taxon>
        <taxon>Adineta</taxon>
    </lineage>
</organism>
<name>A0A820B5U1_9BILA</name>
<gene>
    <name evidence="1" type="ORF">OXD698_LOCUS40103</name>
</gene>
<accession>A0A820B5U1</accession>
<dbReference type="InterPro" id="IPR027417">
    <property type="entry name" value="P-loop_NTPase"/>
</dbReference>
<dbReference type="AlphaFoldDB" id="A0A820B5U1"/>
<evidence type="ECO:0000313" key="2">
    <source>
        <dbReference type="Proteomes" id="UP000663844"/>
    </source>
</evidence>
<protein>
    <recommendedName>
        <fullName evidence="3">UvrD-like helicase C-terminal domain-containing protein</fullName>
    </recommendedName>
</protein>
<dbReference type="CDD" id="cd18809">
    <property type="entry name" value="SF1_C_RecD"/>
    <property type="match status" value="1"/>
</dbReference>
<dbReference type="EMBL" id="CAJOAZ010008598">
    <property type="protein sequence ID" value="CAF4187679.1"/>
    <property type="molecule type" value="Genomic_DNA"/>
</dbReference>
<evidence type="ECO:0000313" key="1">
    <source>
        <dbReference type="EMBL" id="CAF4187679.1"/>
    </source>
</evidence>
<proteinExistence type="predicted"/>
<reference evidence="1" key="1">
    <citation type="submission" date="2021-02" db="EMBL/GenBank/DDBJ databases">
        <authorList>
            <person name="Nowell W R."/>
        </authorList>
    </citation>
    <scope>NUCLEOTIDE SEQUENCE</scope>
</reference>
<evidence type="ECO:0008006" key="3">
    <source>
        <dbReference type="Google" id="ProtNLM"/>
    </source>
</evidence>
<comment type="caution">
    <text evidence="1">The sequence shown here is derived from an EMBL/GenBank/DDBJ whole genome shotgun (WGS) entry which is preliminary data.</text>
</comment>
<dbReference type="SUPFAM" id="SSF52540">
    <property type="entry name" value="P-loop containing nucleoside triphosphate hydrolases"/>
    <property type="match status" value="1"/>
</dbReference>
<dbReference type="Proteomes" id="UP000663844">
    <property type="component" value="Unassembled WGS sequence"/>
</dbReference>
<sequence>MKILKEKKLKATICVKRKALPLIPAYSITTHKSQGQTLPKIVIDLNMPPGIVEVASAYVPLSRVEQLTNVAILQDFNISALQVKPSKGQIAELNRLAVLFQQTKQRYAQYFV</sequence>